<dbReference type="PROSITE" id="PS00092">
    <property type="entry name" value="N6_MTASE"/>
    <property type="match status" value="1"/>
</dbReference>
<dbReference type="Pfam" id="PF01555">
    <property type="entry name" value="N6_N4_Mtase"/>
    <property type="match status" value="1"/>
</dbReference>
<dbReference type="PANTHER" id="PTHR13370:SF3">
    <property type="entry name" value="TRNA (GUANINE(10)-N2)-METHYLTRANSFERASE HOMOLOG"/>
    <property type="match status" value="1"/>
</dbReference>
<dbReference type="InterPro" id="IPR001091">
    <property type="entry name" value="RM_Methyltransferase"/>
</dbReference>
<dbReference type="EMBL" id="JBIATK010000012">
    <property type="protein sequence ID" value="MFF4026996.1"/>
    <property type="molecule type" value="Genomic_DNA"/>
</dbReference>
<proteinExistence type="inferred from homology"/>
<gene>
    <name evidence="6" type="ORF">ACFYY5_29525</name>
</gene>
<name>A0ABW6TLI5_9NOCA</name>
<dbReference type="InterPro" id="IPR029063">
    <property type="entry name" value="SAM-dependent_MTases_sf"/>
</dbReference>
<comment type="caution">
    <text evidence="6">The sequence shown here is derived from an EMBL/GenBank/DDBJ whole genome shotgun (WGS) entry which is preliminary data.</text>
</comment>
<sequence>MVQPFYSDDLVSLYHGDCLELADLWTGADVLICDPPYGISYQSNKPKSGPTKAIAGDDTVSIRDAVLDLWGDKSAAVFGSWRKPRPIGARNLVVWDKSDSGFPGMGDLHSIFGNSHEEIYIFGRWLRGERKRRPSVVRTRTSMASLSTKVGHPTPKPIELMELLIEVAPPGVIADPFAGSGSTLIAARAQGRRAIGIELDETYCRIAAERLAATLPDADGLPAAA</sequence>
<evidence type="ECO:0000313" key="7">
    <source>
        <dbReference type="Proteomes" id="UP001602089"/>
    </source>
</evidence>
<organism evidence="6 7">
    <name type="scientific">Nocardia elegans</name>
    <dbReference type="NCBI Taxonomy" id="300029"/>
    <lineage>
        <taxon>Bacteria</taxon>
        <taxon>Bacillati</taxon>
        <taxon>Actinomycetota</taxon>
        <taxon>Actinomycetes</taxon>
        <taxon>Mycobacteriales</taxon>
        <taxon>Nocardiaceae</taxon>
        <taxon>Nocardia</taxon>
    </lineage>
</organism>
<accession>A0ABW6TLI5</accession>
<feature type="domain" description="DNA methylase N-4/N-6" evidence="5">
    <location>
        <begin position="143"/>
        <end position="209"/>
    </location>
</feature>
<dbReference type="EC" id="2.1.1.-" evidence="4"/>
<evidence type="ECO:0000313" key="6">
    <source>
        <dbReference type="EMBL" id="MFF4026996.1"/>
    </source>
</evidence>
<comment type="similarity">
    <text evidence="1 4">Belongs to the N(4)/N(6)-methyltransferase family.</text>
</comment>
<dbReference type="Gene3D" id="3.40.50.150">
    <property type="entry name" value="Vaccinia Virus protein VP39"/>
    <property type="match status" value="1"/>
</dbReference>
<protein>
    <recommendedName>
        <fullName evidence="4">Methyltransferase</fullName>
        <ecNumber evidence="4">2.1.1.-</ecNumber>
    </recommendedName>
</protein>
<dbReference type="RefSeq" id="WP_387132121.1">
    <property type="nucleotide sequence ID" value="NZ_JBIATK010000012.1"/>
</dbReference>
<keyword evidence="2" id="KW-0489">Methyltransferase</keyword>
<dbReference type="PRINTS" id="PR00508">
    <property type="entry name" value="S21N4MTFRASE"/>
</dbReference>
<evidence type="ECO:0000256" key="4">
    <source>
        <dbReference type="RuleBase" id="RU362026"/>
    </source>
</evidence>
<dbReference type="SUPFAM" id="SSF53335">
    <property type="entry name" value="S-adenosyl-L-methionine-dependent methyltransferases"/>
    <property type="match status" value="1"/>
</dbReference>
<dbReference type="PANTHER" id="PTHR13370">
    <property type="entry name" value="RNA METHYLASE-RELATED"/>
    <property type="match status" value="1"/>
</dbReference>
<dbReference type="Proteomes" id="UP001602089">
    <property type="component" value="Unassembled WGS sequence"/>
</dbReference>
<keyword evidence="3" id="KW-0808">Transferase</keyword>
<dbReference type="InterPro" id="IPR002941">
    <property type="entry name" value="DNA_methylase_N4/N6"/>
</dbReference>
<evidence type="ECO:0000256" key="1">
    <source>
        <dbReference type="ARBA" id="ARBA00006594"/>
    </source>
</evidence>
<evidence type="ECO:0000256" key="2">
    <source>
        <dbReference type="ARBA" id="ARBA00022603"/>
    </source>
</evidence>
<keyword evidence="7" id="KW-1185">Reference proteome</keyword>
<evidence type="ECO:0000259" key="5">
    <source>
        <dbReference type="Pfam" id="PF01555"/>
    </source>
</evidence>
<reference evidence="6 7" key="1">
    <citation type="submission" date="2024-10" db="EMBL/GenBank/DDBJ databases">
        <title>The Natural Products Discovery Center: Release of the First 8490 Sequenced Strains for Exploring Actinobacteria Biosynthetic Diversity.</title>
        <authorList>
            <person name="Kalkreuter E."/>
            <person name="Kautsar S.A."/>
            <person name="Yang D."/>
            <person name="Bader C.D."/>
            <person name="Teijaro C.N."/>
            <person name="Fluegel L."/>
            <person name="Davis C.M."/>
            <person name="Simpson J.R."/>
            <person name="Lauterbach L."/>
            <person name="Steele A.D."/>
            <person name="Gui C."/>
            <person name="Meng S."/>
            <person name="Li G."/>
            <person name="Viehrig K."/>
            <person name="Ye F."/>
            <person name="Su P."/>
            <person name="Kiefer A.F."/>
            <person name="Nichols A."/>
            <person name="Cepeda A.J."/>
            <person name="Yan W."/>
            <person name="Fan B."/>
            <person name="Jiang Y."/>
            <person name="Adhikari A."/>
            <person name="Zheng C.-J."/>
            <person name="Schuster L."/>
            <person name="Cowan T.M."/>
            <person name="Smanski M.J."/>
            <person name="Chevrette M.G."/>
            <person name="De Carvalho L.P.S."/>
            <person name="Shen B."/>
        </authorList>
    </citation>
    <scope>NUCLEOTIDE SEQUENCE [LARGE SCALE GENOMIC DNA]</scope>
    <source>
        <strain evidence="6 7">NPDC001867</strain>
    </source>
</reference>
<dbReference type="InterPro" id="IPR002052">
    <property type="entry name" value="DNA_methylase_N6_adenine_CS"/>
</dbReference>
<evidence type="ECO:0000256" key="3">
    <source>
        <dbReference type="ARBA" id="ARBA00022679"/>
    </source>
</evidence>